<organism evidence="1 2">
    <name type="scientific">Arthrobacter phage Vibaki</name>
    <dbReference type="NCBI Taxonomy" id="2593333"/>
    <lineage>
        <taxon>Viruses</taxon>
        <taxon>Duplodnaviria</taxon>
        <taxon>Heunggongvirae</taxon>
        <taxon>Uroviricota</taxon>
        <taxon>Caudoviricetes</taxon>
        <taxon>Berryhillviridae</taxon>
        <taxon>Vibakivirus</taxon>
        <taxon>Vibakivirus vibaki</taxon>
    </lineage>
</organism>
<dbReference type="KEGG" id="vg:55813330"/>
<sequence>MLGAEGVTRGMFMHAVEQLPGRMALLRARYGATTSDLPDFASFFADEIATLSIEKFPAIAFVNPGTTGELGNRQTDVDTDFEEYSYRYRVQVYVYAMADTGPATSLAVKRCALAVREAYLADKILPVGPDNSAEIDPRSIVESYSELDQKDAQYIAAAFVQFEVVTHERLDHANPFDGPAEIQIEPAVQHPYFDE</sequence>
<dbReference type="EMBL" id="MN096362">
    <property type="protein sequence ID" value="QDK01895.1"/>
    <property type="molecule type" value="Genomic_DNA"/>
</dbReference>
<dbReference type="Proteomes" id="UP000318687">
    <property type="component" value="Segment"/>
</dbReference>
<evidence type="ECO:0000313" key="2">
    <source>
        <dbReference type="Proteomes" id="UP000318687"/>
    </source>
</evidence>
<evidence type="ECO:0000313" key="1">
    <source>
        <dbReference type="EMBL" id="QDK01895.1"/>
    </source>
</evidence>
<evidence type="ECO:0008006" key="3">
    <source>
        <dbReference type="Google" id="ProtNLM"/>
    </source>
</evidence>
<proteinExistence type="predicted"/>
<name>A0A514TZ09_9CAUD</name>
<dbReference type="GeneID" id="55813330"/>
<keyword evidence="2" id="KW-1185">Reference proteome</keyword>
<accession>A0A514TZ09</accession>
<protein>
    <recommendedName>
        <fullName evidence="3">Tail terminator</fullName>
    </recommendedName>
</protein>
<dbReference type="RefSeq" id="YP_009883991.1">
    <property type="nucleotide sequence ID" value="NC_049465.1"/>
</dbReference>
<reference evidence="1 2" key="1">
    <citation type="submission" date="2019-06" db="EMBL/GenBank/DDBJ databases">
        <authorList>
            <person name="Alexander J."/>
            <person name="Ertsgaard D.J."/>
            <person name="Fields K.L."/>
            <person name="Fields S.B."/>
            <person name="Humphreys H."/>
            <person name="Kinneman J.E."/>
            <person name="Nelson N.D."/>
            <person name="Olakunle E.K."/>
            <person name="Reimer A.C."/>
            <person name="Robertson C."/>
            <person name="Ross G.V."/>
            <person name="Bonilla J.A."/>
            <person name="Klyczek K."/>
            <person name="Garlena R.A."/>
            <person name="Russell D.A."/>
            <person name="Pope W.H."/>
            <person name="Jacobs-Sera D."/>
            <person name="Hatfull G.F."/>
        </authorList>
    </citation>
    <scope>NUCLEOTIDE SEQUENCE [LARGE SCALE GENOMIC DNA]</scope>
</reference>
<gene>
    <name evidence="1" type="primary">14</name>
    <name evidence="1" type="ORF">SEA_VIBAKI_14</name>
</gene>